<comment type="caution">
    <text evidence="2">The sequence shown here is derived from an EMBL/GenBank/DDBJ whole genome shotgun (WGS) entry which is preliminary data.</text>
</comment>
<reference evidence="2 3" key="1">
    <citation type="submission" date="2020-02" db="EMBL/GenBank/DDBJ databases">
        <title>Acidophilic actinobacteria isolated from forest soil.</title>
        <authorList>
            <person name="Golinska P."/>
        </authorList>
    </citation>
    <scope>NUCLEOTIDE SEQUENCE [LARGE SCALE GENOMIC DNA]</scope>
    <source>
        <strain evidence="2 3">NL8</strain>
    </source>
</reference>
<name>A0ABS5KMK0_9ACTN</name>
<dbReference type="InterPro" id="IPR051531">
    <property type="entry name" value="N-acetyltransferase"/>
</dbReference>
<feature type="domain" description="N-acetyltransferase" evidence="1">
    <location>
        <begin position="15"/>
        <end position="185"/>
    </location>
</feature>
<sequence length="190" mass="21736">MDTYDTDTYLETERLFLRRFTADDAELLIELDSDPAVMRYLTGGKPTPPEEIRERILPRILAGLEKWDHKLGLFAAHEKEGGAFIGWFILRPKAEGPLDEVELGYRLRQAAWGKGYATEGSQALLRKAFTELGVRMVWAETMFVNRGSRNVMEKLGMTHAGTFFPELEPIEGSEHGEVRYELTAQEWAKR</sequence>
<dbReference type="SUPFAM" id="SSF55729">
    <property type="entry name" value="Acyl-CoA N-acyltransferases (Nat)"/>
    <property type="match status" value="1"/>
</dbReference>
<evidence type="ECO:0000313" key="2">
    <source>
        <dbReference type="EMBL" id="MBS2547244.1"/>
    </source>
</evidence>
<proteinExistence type="predicted"/>
<dbReference type="EMBL" id="JAAFYZ010000025">
    <property type="protein sequence ID" value="MBS2547244.1"/>
    <property type="molecule type" value="Genomic_DNA"/>
</dbReference>
<keyword evidence="3" id="KW-1185">Reference proteome</keyword>
<dbReference type="InterPro" id="IPR016181">
    <property type="entry name" value="Acyl_CoA_acyltransferase"/>
</dbReference>
<dbReference type="PROSITE" id="PS51186">
    <property type="entry name" value="GNAT"/>
    <property type="match status" value="1"/>
</dbReference>
<evidence type="ECO:0000313" key="3">
    <source>
        <dbReference type="Proteomes" id="UP000730482"/>
    </source>
</evidence>
<dbReference type="InterPro" id="IPR000182">
    <property type="entry name" value="GNAT_dom"/>
</dbReference>
<organism evidence="2 3">
    <name type="scientific">Catenulispora pinistramenti</name>
    <dbReference type="NCBI Taxonomy" id="2705254"/>
    <lineage>
        <taxon>Bacteria</taxon>
        <taxon>Bacillati</taxon>
        <taxon>Actinomycetota</taxon>
        <taxon>Actinomycetes</taxon>
        <taxon>Catenulisporales</taxon>
        <taxon>Catenulisporaceae</taxon>
        <taxon>Catenulispora</taxon>
    </lineage>
</organism>
<dbReference type="Gene3D" id="3.40.630.30">
    <property type="match status" value="1"/>
</dbReference>
<dbReference type="Pfam" id="PF13302">
    <property type="entry name" value="Acetyltransf_3"/>
    <property type="match status" value="1"/>
</dbReference>
<accession>A0ABS5KMK0</accession>
<dbReference type="PANTHER" id="PTHR43792:SF1">
    <property type="entry name" value="N-ACETYLTRANSFERASE DOMAIN-CONTAINING PROTEIN"/>
    <property type="match status" value="1"/>
</dbReference>
<evidence type="ECO:0000259" key="1">
    <source>
        <dbReference type="PROSITE" id="PS51186"/>
    </source>
</evidence>
<dbReference type="PANTHER" id="PTHR43792">
    <property type="entry name" value="GNAT FAMILY, PUTATIVE (AFU_ORTHOLOGUE AFUA_3G00765)-RELATED-RELATED"/>
    <property type="match status" value="1"/>
</dbReference>
<gene>
    <name evidence="2" type="ORF">KGQ19_10195</name>
</gene>
<dbReference type="RefSeq" id="WP_212008846.1">
    <property type="nucleotide sequence ID" value="NZ_JAAFYZ010000025.1"/>
</dbReference>
<dbReference type="Proteomes" id="UP000730482">
    <property type="component" value="Unassembled WGS sequence"/>
</dbReference>
<protein>
    <submittedName>
        <fullName evidence="2">GNAT family N-acetyltransferase</fullName>
    </submittedName>
</protein>